<feature type="region of interest" description="Disordered" evidence="2">
    <location>
        <begin position="226"/>
        <end position="267"/>
    </location>
</feature>
<protein>
    <recommendedName>
        <fullName evidence="5">Hyaluronan-mediated motility receptor C-terminal domain-containing protein</fullName>
    </recommendedName>
</protein>
<reference evidence="3 4" key="1">
    <citation type="journal article" date="2019" name="New Phytol.">
        <title>Comparative genomics reveals unique wood-decay strategies and fruiting body development in the Schizophyllaceae.</title>
        <authorList>
            <person name="Almasi E."/>
            <person name="Sahu N."/>
            <person name="Krizsan K."/>
            <person name="Balint B."/>
            <person name="Kovacs G.M."/>
            <person name="Kiss B."/>
            <person name="Cseklye J."/>
            <person name="Drula E."/>
            <person name="Henrissat B."/>
            <person name="Nagy I."/>
            <person name="Chovatia M."/>
            <person name="Adam C."/>
            <person name="LaButti K."/>
            <person name="Lipzen A."/>
            <person name="Riley R."/>
            <person name="Grigoriev I.V."/>
            <person name="Nagy L.G."/>
        </authorList>
    </citation>
    <scope>NUCLEOTIDE SEQUENCE [LARGE SCALE GENOMIC DNA]</scope>
    <source>
        <strain evidence="3 4">NL-1724</strain>
    </source>
</reference>
<feature type="region of interest" description="Disordered" evidence="2">
    <location>
        <begin position="100"/>
        <end position="121"/>
    </location>
</feature>
<dbReference type="OrthoDB" id="419631at2759"/>
<dbReference type="EMBL" id="VDMD01000001">
    <property type="protein sequence ID" value="TRM69632.1"/>
    <property type="molecule type" value="Genomic_DNA"/>
</dbReference>
<keyword evidence="1" id="KW-0175">Coiled coil</keyword>
<feature type="region of interest" description="Disordered" evidence="2">
    <location>
        <begin position="1"/>
        <end position="30"/>
    </location>
</feature>
<feature type="compositionally biased region" description="Basic and acidic residues" evidence="2">
    <location>
        <begin position="1"/>
        <end position="12"/>
    </location>
</feature>
<accession>A0A550CXV7</accession>
<evidence type="ECO:0000256" key="2">
    <source>
        <dbReference type="SAM" id="MobiDB-lite"/>
    </source>
</evidence>
<evidence type="ECO:0008006" key="5">
    <source>
        <dbReference type="Google" id="ProtNLM"/>
    </source>
</evidence>
<feature type="coiled-coil region" evidence="1">
    <location>
        <begin position="485"/>
        <end position="575"/>
    </location>
</feature>
<comment type="caution">
    <text evidence="3">The sequence shown here is derived from an EMBL/GenBank/DDBJ whole genome shotgun (WGS) entry which is preliminary data.</text>
</comment>
<evidence type="ECO:0000313" key="3">
    <source>
        <dbReference type="EMBL" id="TRM69632.1"/>
    </source>
</evidence>
<feature type="compositionally biased region" description="Basic and acidic residues" evidence="2">
    <location>
        <begin position="100"/>
        <end position="113"/>
    </location>
</feature>
<name>A0A550CXV7_9AGAR</name>
<organism evidence="3 4">
    <name type="scientific">Schizophyllum amplum</name>
    <dbReference type="NCBI Taxonomy" id="97359"/>
    <lineage>
        <taxon>Eukaryota</taxon>
        <taxon>Fungi</taxon>
        <taxon>Dikarya</taxon>
        <taxon>Basidiomycota</taxon>
        <taxon>Agaricomycotina</taxon>
        <taxon>Agaricomycetes</taxon>
        <taxon>Agaricomycetidae</taxon>
        <taxon>Agaricales</taxon>
        <taxon>Schizophyllaceae</taxon>
        <taxon>Schizophyllum</taxon>
    </lineage>
</organism>
<proteinExistence type="predicted"/>
<gene>
    <name evidence="3" type="ORF">BD626DRAFT_474826</name>
</gene>
<evidence type="ECO:0000313" key="4">
    <source>
        <dbReference type="Proteomes" id="UP000320762"/>
    </source>
</evidence>
<dbReference type="STRING" id="97359.A0A550CXV7"/>
<feature type="compositionally biased region" description="Basic and acidic residues" evidence="2">
    <location>
        <begin position="226"/>
        <end position="236"/>
    </location>
</feature>
<feature type="coiled-coil region" evidence="1">
    <location>
        <begin position="340"/>
        <end position="374"/>
    </location>
</feature>
<sequence length="684" mass="77342">MFPRGARFEPVKESQVPGPGAYNVDQESKLDGYKRGALLEKADRLNCSENSPEGAELSAPPSTKDAPRQRLKSMKRTSPPLTDGKYLVLQRKLEELEKLHQDSKKTHASELHRANKANNDLTERLDKQKKQIEALEAKVQDQRKAAIAEHAEIKELRMRLRVSEHERQQITQRRGDAGELKKALHSLEAQRKQDIRERDERIEELEKAALREKKLRDATEAKLQDAFKKAESERDAAQATNMASQTERDTLQSDAKAAQASVEDLREEMSARHEDLINQLQQHQALAVEVSEQYALLAHAKHQLEETARREAMFTSLQSERLQRKLANSEGQVIELAYLIRQTKADNVLLLAQLAEAEEEMAFVRQSLADVAALSSAPRATDADVAALLHDIVDGELEVQRCIAEADSRTHALTDSYKETLRSEVAVAYALADRETLLQSMIMHIDEVDIHALRKDVQEVRRERDTTVARVRTSEAEVARLVQAQAEMESRLVVAEAEMRAATARHMKAVTREKEAAQRMNTSLQKSRQAEEGLRAKINALTVELERAVEYKEAYEELIEDARVLASRNEIAEAEARQLMKANADILGHSNPSQRIVYVDKIRNELHDARQEIARMRADRQVLAARHEAVLNELDSYKSVMVSLDGRPKTHMTRVARMPLTNMSTAVNESDVLYIASPQRTPSP</sequence>
<keyword evidence="4" id="KW-1185">Reference proteome</keyword>
<feature type="region of interest" description="Disordered" evidence="2">
    <location>
        <begin position="43"/>
        <end position="83"/>
    </location>
</feature>
<evidence type="ECO:0000256" key="1">
    <source>
        <dbReference type="SAM" id="Coils"/>
    </source>
</evidence>
<dbReference type="Proteomes" id="UP000320762">
    <property type="component" value="Unassembled WGS sequence"/>
</dbReference>
<feature type="coiled-coil region" evidence="1">
    <location>
        <begin position="599"/>
        <end position="626"/>
    </location>
</feature>
<dbReference type="AlphaFoldDB" id="A0A550CXV7"/>